<name>A0A830B5I2_9LAMI</name>
<evidence type="ECO:0000256" key="1">
    <source>
        <dbReference type="ARBA" id="ARBA00004446"/>
    </source>
</evidence>
<dbReference type="Pfam" id="PF05758">
    <property type="entry name" value="Ycf1"/>
    <property type="match status" value="1"/>
</dbReference>
<comment type="subcellular location">
    <subcellularLocation>
        <location evidence="1">Plastid membrane</location>
        <topology evidence="1">Multi-pass membrane protein</topology>
    </subcellularLocation>
</comment>
<feature type="compositionally biased region" description="Basic and acidic residues" evidence="9">
    <location>
        <begin position="40"/>
        <end position="57"/>
    </location>
</feature>
<dbReference type="GO" id="GO:0042170">
    <property type="term" value="C:plastid membrane"/>
    <property type="evidence" value="ECO:0007669"/>
    <property type="project" value="UniProtKB-SubCell"/>
</dbReference>
<dbReference type="EMBL" id="BMAC01000039">
    <property type="protein sequence ID" value="GFP82186.1"/>
    <property type="molecule type" value="Genomic_DNA"/>
</dbReference>
<dbReference type="AlphaFoldDB" id="A0A830B5I2"/>
<dbReference type="InterPro" id="IPR008896">
    <property type="entry name" value="TIC214"/>
</dbReference>
<evidence type="ECO:0000256" key="9">
    <source>
        <dbReference type="SAM" id="MobiDB-lite"/>
    </source>
</evidence>
<comment type="caution">
    <text evidence="10">The sequence shown here is derived from an EMBL/GenBank/DDBJ whole genome shotgun (WGS) entry which is preliminary data.</text>
</comment>
<evidence type="ECO:0000256" key="2">
    <source>
        <dbReference type="ARBA" id="ARBA00009956"/>
    </source>
</evidence>
<comment type="similarity">
    <text evidence="2">Belongs to the TIC214 family.</text>
</comment>
<keyword evidence="7" id="KW-1133">Transmembrane helix</keyword>
<evidence type="ECO:0000313" key="10">
    <source>
        <dbReference type="EMBL" id="GFP82186.1"/>
    </source>
</evidence>
<keyword evidence="5" id="KW-0812">Transmembrane</keyword>
<evidence type="ECO:0000256" key="6">
    <source>
        <dbReference type="ARBA" id="ARBA00022927"/>
    </source>
</evidence>
<evidence type="ECO:0000256" key="4">
    <source>
        <dbReference type="ARBA" id="ARBA00016640"/>
    </source>
</evidence>
<dbReference type="OrthoDB" id="1938219at2759"/>
<sequence>RNLYWCRCYSRTISRSSRDLPDKEFCYYLGRIPSPIFTKKLKETPKTEQRVESKEERDVEIDTASEMNGTK</sequence>
<keyword evidence="6" id="KW-0813">Transport</keyword>
<accession>A0A830B5I2</accession>
<evidence type="ECO:0000256" key="8">
    <source>
        <dbReference type="ARBA" id="ARBA00029978"/>
    </source>
</evidence>
<proteinExistence type="inferred from homology"/>
<dbReference type="GO" id="GO:0015031">
    <property type="term" value="P:protein transport"/>
    <property type="evidence" value="ECO:0007669"/>
    <property type="project" value="UniProtKB-KW"/>
</dbReference>
<reference evidence="10" key="1">
    <citation type="submission" date="2020-07" db="EMBL/GenBank/DDBJ databases">
        <title>Ethylene signaling mediates host invasion by parasitic plants.</title>
        <authorList>
            <person name="Yoshida S."/>
        </authorList>
    </citation>
    <scope>NUCLEOTIDE SEQUENCE</scope>
    <source>
        <strain evidence="10">Okayama</strain>
    </source>
</reference>
<feature type="non-terminal residue" evidence="10">
    <location>
        <position position="1"/>
    </location>
</feature>
<evidence type="ECO:0000256" key="7">
    <source>
        <dbReference type="ARBA" id="ARBA00022989"/>
    </source>
</evidence>
<evidence type="ECO:0000256" key="5">
    <source>
        <dbReference type="ARBA" id="ARBA00022692"/>
    </source>
</evidence>
<feature type="region of interest" description="Disordered" evidence="9">
    <location>
        <begin position="40"/>
        <end position="71"/>
    </location>
</feature>
<keyword evidence="6" id="KW-0653">Protein transport</keyword>
<keyword evidence="11" id="KW-1185">Reference proteome</keyword>
<comment type="subunit">
    <text evidence="3">Part of the Tic complex.</text>
</comment>
<keyword evidence="7" id="KW-0472">Membrane</keyword>
<evidence type="ECO:0000256" key="3">
    <source>
        <dbReference type="ARBA" id="ARBA00011510"/>
    </source>
</evidence>
<organism evidence="10 11">
    <name type="scientific">Phtheirospermum japonicum</name>
    <dbReference type="NCBI Taxonomy" id="374723"/>
    <lineage>
        <taxon>Eukaryota</taxon>
        <taxon>Viridiplantae</taxon>
        <taxon>Streptophyta</taxon>
        <taxon>Embryophyta</taxon>
        <taxon>Tracheophyta</taxon>
        <taxon>Spermatophyta</taxon>
        <taxon>Magnoliopsida</taxon>
        <taxon>eudicotyledons</taxon>
        <taxon>Gunneridae</taxon>
        <taxon>Pentapetalae</taxon>
        <taxon>asterids</taxon>
        <taxon>lamiids</taxon>
        <taxon>Lamiales</taxon>
        <taxon>Orobanchaceae</taxon>
        <taxon>Orobanchaceae incertae sedis</taxon>
        <taxon>Phtheirospermum</taxon>
    </lineage>
</organism>
<gene>
    <name evidence="10" type="ORF">PHJA_000361900</name>
</gene>
<protein>
    <recommendedName>
        <fullName evidence="4">Protein TIC 214</fullName>
    </recommendedName>
    <alternativeName>
        <fullName evidence="8">Translocon at the inner envelope membrane of chloroplasts 214</fullName>
    </alternativeName>
</protein>
<dbReference type="Proteomes" id="UP000653305">
    <property type="component" value="Unassembled WGS sequence"/>
</dbReference>
<evidence type="ECO:0000313" key="11">
    <source>
        <dbReference type="Proteomes" id="UP000653305"/>
    </source>
</evidence>